<feature type="region of interest" description="Disordered" evidence="1">
    <location>
        <begin position="85"/>
        <end position="112"/>
    </location>
</feature>
<evidence type="ECO:0000313" key="3">
    <source>
        <dbReference type="EMBL" id="KAF2431087.1"/>
    </source>
</evidence>
<dbReference type="OrthoDB" id="1640476at2759"/>
<feature type="domain" description="Ubiquitin-like" evidence="2">
    <location>
        <begin position="127"/>
        <end position="201"/>
    </location>
</feature>
<dbReference type="InterPro" id="IPR038169">
    <property type="entry name" value="DC-UbP/UBTD2_N_sf"/>
</dbReference>
<evidence type="ECO:0000313" key="4">
    <source>
        <dbReference type="Proteomes" id="UP000800235"/>
    </source>
</evidence>
<dbReference type="PANTHER" id="PTHR13609">
    <property type="entry name" value="UBIQUITIN DOMAIN CONTAINING 1 PROTEIN-RELATED"/>
    <property type="match status" value="1"/>
</dbReference>
<protein>
    <recommendedName>
        <fullName evidence="2">Ubiquitin-like domain-containing protein</fullName>
    </recommendedName>
</protein>
<dbReference type="SUPFAM" id="SSF54236">
    <property type="entry name" value="Ubiquitin-like"/>
    <property type="match status" value="1"/>
</dbReference>
<evidence type="ECO:0000259" key="2">
    <source>
        <dbReference type="PROSITE" id="PS50053"/>
    </source>
</evidence>
<name>A0A9P4NT00_9PEZI</name>
<dbReference type="PROSITE" id="PS50053">
    <property type="entry name" value="UBIQUITIN_2"/>
    <property type="match status" value="1"/>
</dbReference>
<organism evidence="3 4">
    <name type="scientific">Tothia fuscella</name>
    <dbReference type="NCBI Taxonomy" id="1048955"/>
    <lineage>
        <taxon>Eukaryota</taxon>
        <taxon>Fungi</taxon>
        <taxon>Dikarya</taxon>
        <taxon>Ascomycota</taxon>
        <taxon>Pezizomycotina</taxon>
        <taxon>Dothideomycetes</taxon>
        <taxon>Pleosporomycetidae</taxon>
        <taxon>Venturiales</taxon>
        <taxon>Cylindrosympodiaceae</taxon>
        <taxon>Tothia</taxon>
    </lineage>
</organism>
<evidence type="ECO:0000256" key="1">
    <source>
        <dbReference type="SAM" id="MobiDB-lite"/>
    </source>
</evidence>
<proteinExistence type="predicted"/>
<dbReference type="InterPro" id="IPR032752">
    <property type="entry name" value="DC-UbP/UBTD2_N"/>
</dbReference>
<dbReference type="EMBL" id="MU007034">
    <property type="protein sequence ID" value="KAF2431087.1"/>
    <property type="molecule type" value="Genomic_DNA"/>
</dbReference>
<keyword evidence="4" id="KW-1185">Reference proteome</keyword>
<dbReference type="InterPro" id="IPR029071">
    <property type="entry name" value="Ubiquitin-like_domsf"/>
</dbReference>
<feature type="non-terminal residue" evidence="3">
    <location>
        <position position="1"/>
    </location>
</feature>
<dbReference type="AlphaFoldDB" id="A0A9P4NT00"/>
<reference evidence="3" key="1">
    <citation type="journal article" date="2020" name="Stud. Mycol.">
        <title>101 Dothideomycetes genomes: a test case for predicting lifestyles and emergence of pathogens.</title>
        <authorList>
            <person name="Haridas S."/>
            <person name="Albert R."/>
            <person name="Binder M."/>
            <person name="Bloem J."/>
            <person name="Labutti K."/>
            <person name="Salamov A."/>
            <person name="Andreopoulos B."/>
            <person name="Baker S."/>
            <person name="Barry K."/>
            <person name="Bills G."/>
            <person name="Bluhm B."/>
            <person name="Cannon C."/>
            <person name="Castanera R."/>
            <person name="Culley D."/>
            <person name="Daum C."/>
            <person name="Ezra D."/>
            <person name="Gonzalez J."/>
            <person name="Henrissat B."/>
            <person name="Kuo A."/>
            <person name="Liang C."/>
            <person name="Lipzen A."/>
            <person name="Lutzoni F."/>
            <person name="Magnuson J."/>
            <person name="Mondo S."/>
            <person name="Nolan M."/>
            <person name="Ohm R."/>
            <person name="Pangilinan J."/>
            <person name="Park H.-J."/>
            <person name="Ramirez L."/>
            <person name="Alfaro M."/>
            <person name="Sun H."/>
            <person name="Tritt A."/>
            <person name="Yoshinaga Y."/>
            <person name="Zwiers L.-H."/>
            <person name="Turgeon B."/>
            <person name="Goodwin S."/>
            <person name="Spatafora J."/>
            <person name="Crous P."/>
            <person name="Grigoriev I."/>
        </authorList>
    </citation>
    <scope>NUCLEOTIDE SEQUENCE</scope>
    <source>
        <strain evidence="3">CBS 130266</strain>
    </source>
</reference>
<dbReference type="Pfam" id="PF16455">
    <property type="entry name" value="UBD"/>
    <property type="match status" value="1"/>
</dbReference>
<dbReference type="InterPro" id="IPR000626">
    <property type="entry name" value="Ubiquitin-like_dom"/>
</dbReference>
<gene>
    <name evidence="3" type="ORF">EJ08DRAFT_588012</name>
</gene>
<feature type="compositionally biased region" description="Basic and acidic residues" evidence="1">
    <location>
        <begin position="103"/>
        <end position="112"/>
    </location>
</feature>
<dbReference type="Gene3D" id="1.20.225.20">
    <property type="entry name" value="Ub domain-containing protein, DC-UbP/UBTD2, N-terminal domain"/>
    <property type="match status" value="1"/>
</dbReference>
<dbReference type="InterPro" id="IPR039869">
    <property type="entry name" value="UBTD1/2"/>
</dbReference>
<dbReference type="Proteomes" id="UP000800235">
    <property type="component" value="Unassembled WGS sequence"/>
</dbReference>
<comment type="caution">
    <text evidence="3">The sequence shown here is derived from an EMBL/GenBank/DDBJ whole genome shotgun (WGS) entry which is preliminary data.</text>
</comment>
<sequence>TRRALLRERDAFFETRVTGRSEVWAAVRLVCDLIEQGELGEAQAVLEAAGCTCPSGDLWGRKGGVYDELGEKYVVPTWVVGEPPGMTDEDAEVVKETGSGDTDTGKRKDEKGKGRLLMDEMEGEGDMKVKVRLSHTAQDIIIRTRDGEEVSVLLRRIVEKAELHPLTKVKIGYLGKLLHENESLAAQGWAEGHILNVYVLE</sequence>
<accession>A0A9P4NT00</accession>